<feature type="compositionally biased region" description="Polar residues" evidence="1">
    <location>
        <begin position="1"/>
        <end position="16"/>
    </location>
</feature>
<evidence type="ECO:0000256" key="1">
    <source>
        <dbReference type="SAM" id="MobiDB-lite"/>
    </source>
</evidence>
<organism evidence="2 3">
    <name type="scientific">Xylaria multiplex</name>
    <dbReference type="NCBI Taxonomy" id="323545"/>
    <lineage>
        <taxon>Eukaryota</taxon>
        <taxon>Fungi</taxon>
        <taxon>Dikarya</taxon>
        <taxon>Ascomycota</taxon>
        <taxon>Pezizomycotina</taxon>
        <taxon>Sordariomycetes</taxon>
        <taxon>Xylariomycetidae</taxon>
        <taxon>Xylariales</taxon>
        <taxon>Xylariaceae</taxon>
        <taxon>Xylaria</taxon>
    </lineage>
</organism>
<dbReference type="OrthoDB" id="5093543at2759"/>
<dbReference type="GO" id="GO:0006508">
    <property type="term" value="P:proteolysis"/>
    <property type="evidence" value="ECO:0007669"/>
    <property type="project" value="InterPro"/>
</dbReference>
<evidence type="ECO:0008006" key="4">
    <source>
        <dbReference type="Google" id="ProtNLM"/>
    </source>
</evidence>
<proteinExistence type="predicted"/>
<dbReference type="Proteomes" id="UP000481858">
    <property type="component" value="Unassembled WGS sequence"/>
</dbReference>
<dbReference type="InParanoid" id="A0A7C8MP28"/>
<evidence type="ECO:0000313" key="3">
    <source>
        <dbReference type="Proteomes" id="UP000481858"/>
    </source>
</evidence>
<dbReference type="AlphaFoldDB" id="A0A7C8MP28"/>
<reference evidence="2 3" key="1">
    <citation type="submission" date="2019-12" db="EMBL/GenBank/DDBJ databases">
        <title>Draft genome sequence of the ascomycete Xylaria multiplex DSM 110363.</title>
        <authorList>
            <person name="Buettner E."/>
            <person name="Kellner H."/>
        </authorList>
    </citation>
    <scope>NUCLEOTIDE SEQUENCE [LARGE SCALE GENOMIC DNA]</scope>
    <source>
        <strain evidence="2 3">DSM 110363</strain>
    </source>
</reference>
<dbReference type="EMBL" id="WUBL01000076">
    <property type="protein sequence ID" value="KAF2966988.1"/>
    <property type="molecule type" value="Genomic_DNA"/>
</dbReference>
<sequence>MPTSSKATEISSSTISEAKGIAAPVHEGDVTTAANECNPSPPRAQVENDTSPRKSPEESSSSPGPPGRTETFAKYVKNEYSNESTESEGDEETVSSAHNRLARAAMEMEEKSQQELIKILEARIPKDWRYVQTLGEIKSTIMHVLSDRWNERLSTFFQALMEQFPEMYLAEDYLNHTILDRNQSGRSRDLFARFFTKNYQVETAELIKRHPNLLVLLLSALEDSNIWTRILREIPSDALLVNGNRSGNTFLHSVIQEAHRVPERASRRFLTLIEEITQANPKTMRAINAAGLTPYLYNTFEAKWGEFDLDLLELDSNNLSLSLASRPLDMVISRLKLRPYLRYVLIPQRSPETLQIKKVFECLYQSGVTRIRRLVVDEDITYPHNDDDIVKEIKRFQVEELDWRKTDMCSTVLQRAAPNLRAVHLYSSGNNAVLRGWSAEDGLIALEKLEKISVLVLPLIENMETVRSYITQFNDRVTSQLAERRDRSAEIHVVFMQPQTGRDLTTWSKTMAQPTVAVMSTQKATEEWSASLRILELLGLPWGEGDEERGLKVALVDDGVDILALKRGSVAAGVSFASRGPDTEHLQPYYAASSGRGTQLASIISSFHPGTRLCIARVESNEQDLAKALRWSIRQKVQIIVLGTPMNNYKKLNIGQDSATNELDSVLRELETHGIPVLCPFDDSDNHLARIKDQTVRHIGATRWDERMLSPATFPADFNILVEGLELANGVSADAAATAFAAGLATLVMGACRQSEGSWAHAPELWRIFDSFPHAERDSRFISVLWLLGKVEAAKKEGNRRRLFETISEHLGFPNHRYHHL</sequence>
<accession>A0A7C8MP28</accession>
<dbReference type="GO" id="GO:0004252">
    <property type="term" value="F:serine-type endopeptidase activity"/>
    <property type="evidence" value="ECO:0007669"/>
    <property type="project" value="InterPro"/>
</dbReference>
<comment type="caution">
    <text evidence="2">The sequence shown here is derived from an EMBL/GenBank/DDBJ whole genome shotgun (WGS) entry which is preliminary data.</text>
</comment>
<protein>
    <recommendedName>
        <fullName evidence="4">Peptidase S8/S53 domain-containing protein</fullName>
    </recommendedName>
</protein>
<evidence type="ECO:0000313" key="2">
    <source>
        <dbReference type="EMBL" id="KAF2966988.1"/>
    </source>
</evidence>
<keyword evidence="3" id="KW-1185">Reference proteome</keyword>
<dbReference type="InterPro" id="IPR036852">
    <property type="entry name" value="Peptidase_S8/S53_dom_sf"/>
</dbReference>
<dbReference type="Gene3D" id="3.40.50.200">
    <property type="entry name" value="Peptidase S8/S53 domain"/>
    <property type="match status" value="1"/>
</dbReference>
<dbReference type="SUPFAM" id="SSF52743">
    <property type="entry name" value="Subtilisin-like"/>
    <property type="match status" value="1"/>
</dbReference>
<gene>
    <name evidence="2" type="ORF">GQX73_g6566</name>
</gene>
<name>A0A7C8MP28_9PEZI</name>
<feature type="region of interest" description="Disordered" evidence="1">
    <location>
        <begin position="1"/>
        <end position="71"/>
    </location>
</feature>